<proteinExistence type="predicted"/>
<dbReference type="EMBL" id="NBNE01002774">
    <property type="protein sequence ID" value="OWZ09484.1"/>
    <property type="molecule type" value="Genomic_DNA"/>
</dbReference>
<dbReference type="Proteomes" id="UP000198211">
    <property type="component" value="Unassembled WGS sequence"/>
</dbReference>
<evidence type="ECO:0000256" key="1">
    <source>
        <dbReference type="SAM" id="MobiDB-lite"/>
    </source>
</evidence>
<organism evidence="2 3">
    <name type="scientific">Phytophthora megakarya</name>
    <dbReference type="NCBI Taxonomy" id="4795"/>
    <lineage>
        <taxon>Eukaryota</taxon>
        <taxon>Sar</taxon>
        <taxon>Stramenopiles</taxon>
        <taxon>Oomycota</taxon>
        <taxon>Peronosporomycetes</taxon>
        <taxon>Peronosporales</taxon>
        <taxon>Peronosporaceae</taxon>
        <taxon>Phytophthora</taxon>
    </lineage>
</organism>
<sequence length="217" mass="24114">MRHLSTPTTSPDADRYLSGDAGGGRISESMPDQATDRTDTKDIKTENRTGTKDIELKTGNPNCQTQIKLESGEGFYIKSPIHPTEGVELRDLEGNLAVLPEIPISTTAKVSIEDLQTPDRPHPRISRSSGRSFALPDRQRERPATGGLGRRVGHRCRECETDRTANPESNHAIWRKSRMPDQGPPGRRDHPTLDMPWASPIMIVRKTKDVDASITSW</sequence>
<gene>
    <name evidence="2" type="ORF">PHMEG_00017810</name>
</gene>
<accession>A0A225VWE3</accession>
<name>A0A225VWE3_9STRA</name>
<feature type="region of interest" description="Disordered" evidence="1">
    <location>
        <begin position="111"/>
        <end position="195"/>
    </location>
</feature>
<protein>
    <recommendedName>
        <fullName evidence="4">Reverse transcriptase</fullName>
    </recommendedName>
</protein>
<evidence type="ECO:0000313" key="3">
    <source>
        <dbReference type="Proteomes" id="UP000198211"/>
    </source>
</evidence>
<feature type="compositionally biased region" description="Polar residues" evidence="1">
    <location>
        <begin position="1"/>
        <end position="11"/>
    </location>
</feature>
<feature type="region of interest" description="Disordered" evidence="1">
    <location>
        <begin position="1"/>
        <end position="59"/>
    </location>
</feature>
<reference evidence="3" key="1">
    <citation type="submission" date="2017-03" db="EMBL/GenBank/DDBJ databases">
        <title>Phytopthora megakarya and P. palmivora, two closely related causual agents of cacao black pod achieved similar genome size and gene model numbers by different mechanisms.</title>
        <authorList>
            <person name="Ali S."/>
            <person name="Shao J."/>
            <person name="Larry D.J."/>
            <person name="Kronmiller B."/>
            <person name="Shen D."/>
            <person name="Strem M.D."/>
            <person name="Melnick R.L."/>
            <person name="Guiltinan M.J."/>
            <person name="Tyler B.M."/>
            <person name="Meinhardt L.W."/>
            <person name="Bailey B.A."/>
        </authorList>
    </citation>
    <scope>NUCLEOTIDE SEQUENCE [LARGE SCALE GENOMIC DNA]</scope>
    <source>
        <strain evidence="3">zdho120</strain>
    </source>
</reference>
<comment type="caution">
    <text evidence="2">The sequence shown here is derived from an EMBL/GenBank/DDBJ whole genome shotgun (WGS) entry which is preliminary data.</text>
</comment>
<feature type="compositionally biased region" description="Basic and acidic residues" evidence="1">
    <location>
        <begin position="34"/>
        <end position="56"/>
    </location>
</feature>
<evidence type="ECO:0000313" key="2">
    <source>
        <dbReference type="EMBL" id="OWZ09484.1"/>
    </source>
</evidence>
<feature type="compositionally biased region" description="Basic and acidic residues" evidence="1">
    <location>
        <begin position="155"/>
        <end position="165"/>
    </location>
</feature>
<evidence type="ECO:0008006" key="4">
    <source>
        <dbReference type="Google" id="ProtNLM"/>
    </source>
</evidence>
<dbReference type="AlphaFoldDB" id="A0A225VWE3"/>
<keyword evidence="3" id="KW-1185">Reference proteome</keyword>